<keyword evidence="3" id="KW-0804">Transcription</keyword>
<dbReference type="InterPro" id="IPR004111">
    <property type="entry name" value="Repressor_TetR_C"/>
</dbReference>
<dbReference type="Pfam" id="PF02909">
    <property type="entry name" value="TetR_C_1"/>
    <property type="match status" value="1"/>
</dbReference>
<dbReference type="InterPro" id="IPR050109">
    <property type="entry name" value="HTH-type_TetR-like_transc_reg"/>
</dbReference>
<sequence>MTPSDRSDQPPRDKIDREYVVSAALSIIDGTGLDSLTIRSLAVSIDRDPMTVYRYVATKEALLDAVADSILGGLVAVDGSDTDWRRQLTIFARHYRELALEHPRAAVLLATRPRATPLGLGTKRSLVSLEGILGLLTTAGFTVPEALSAYRLLMSLLRGHVLSETQETTAHPDETVDRLSLALRRLPTDDFPIMSVIPPLITEYDGAHELNRGLDVLFDGLGNIPKS</sequence>
<protein>
    <submittedName>
        <fullName evidence="6">TetR/AcrR family transcriptional regulator C-terminal domain-containing protein</fullName>
    </submittedName>
</protein>
<organism evidence="6 7">
    <name type="scientific">Rhodococcus ruber</name>
    <dbReference type="NCBI Taxonomy" id="1830"/>
    <lineage>
        <taxon>Bacteria</taxon>
        <taxon>Bacillati</taxon>
        <taxon>Actinomycetota</taxon>
        <taxon>Actinomycetes</taxon>
        <taxon>Mycobacteriales</taxon>
        <taxon>Nocardiaceae</taxon>
        <taxon>Rhodococcus</taxon>
    </lineage>
</organism>
<evidence type="ECO:0000313" key="7">
    <source>
        <dbReference type="Proteomes" id="UP001081071"/>
    </source>
</evidence>
<feature type="DNA-binding region" description="H-T-H motif" evidence="4">
    <location>
        <begin position="37"/>
        <end position="56"/>
    </location>
</feature>
<evidence type="ECO:0000256" key="1">
    <source>
        <dbReference type="ARBA" id="ARBA00023015"/>
    </source>
</evidence>
<dbReference type="Gene3D" id="1.10.357.10">
    <property type="entry name" value="Tetracycline Repressor, domain 2"/>
    <property type="match status" value="1"/>
</dbReference>
<dbReference type="EMBL" id="JAPWIJ010000008">
    <property type="protein sequence ID" value="MCZ4520641.1"/>
    <property type="molecule type" value="Genomic_DNA"/>
</dbReference>
<dbReference type="SUPFAM" id="SSF46689">
    <property type="entry name" value="Homeodomain-like"/>
    <property type="match status" value="1"/>
</dbReference>
<reference evidence="6" key="1">
    <citation type="submission" date="2022-12" db="EMBL/GenBank/DDBJ databases">
        <authorList>
            <person name="Krivoruchko A.V."/>
            <person name="Elkin A."/>
        </authorList>
    </citation>
    <scope>NUCLEOTIDE SEQUENCE</scope>
    <source>
        <strain evidence="6">IEGM 1391</strain>
    </source>
</reference>
<name>A0ABT4MI36_9NOCA</name>
<proteinExistence type="predicted"/>
<gene>
    <name evidence="6" type="ORF">O4220_19205</name>
</gene>
<dbReference type="InterPro" id="IPR036271">
    <property type="entry name" value="Tet_transcr_reg_TetR-rel_C_sf"/>
</dbReference>
<dbReference type="RefSeq" id="WP_269607075.1">
    <property type="nucleotide sequence ID" value="NZ_JAPWIJ010000008.1"/>
</dbReference>
<dbReference type="PANTHER" id="PTHR30055">
    <property type="entry name" value="HTH-TYPE TRANSCRIPTIONAL REGULATOR RUTR"/>
    <property type="match status" value="1"/>
</dbReference>
<evidence type="ECO:0000256" key="4">
    <source>
        <dbReference type="PROSITE-ProRule" id="PRU00335"/>
    </source>
</evidence>
<feature type="domain" description="HTH tetR-type" evidence="5">
    <location>
        <begin position="14"/>
        <end position="74"/>
    </location>
</feature>
<dbReference type="InterPro" id="IPR009057">
    <property type="entry name" value="Homeodomain-like_sf"/>
</dbReference>
<evidence type="ECO:0000256" key="2">
    <source>
        <dbReference type="ARBA" id="ARBA00023125"/>
    </source>
</evidence>
<dbReference type="SUPFAM" id="SSF48498">
    <property type="entry name" value="Tetracyclin repressor-like, C-terminal domain"/>
    <property type="match status" value="1"/>
</dbReference>
<comment type="caution">
    <text evidence="6">The sequence shown here is derived from an EMBL/GenBank/DDBJ whole genome shotgun (WGS) entry which is preliminary data.</text>
</comment>
<keyword evidence="7" id="KW-1185">Reference proteome</keyword>
<dbReference type="InterPro" id="IPR001647">
    <property type="entry name" value="HTH_TetR"/>
</dbReference>
<dbReference type="Proteomes" id="UP001081071">
    <property type="component" value="Unassembled WGS sequence"/>
</dbReference>
<evidence type="ECO:0000259" key="5">
    <source>
        <dbReference type="PROSITE" id="PS50977"/>
    </source>
</evidence>
<dbReference type="PANTHER" id="PTHR30055:SF151">
    <property type="entry name" value="TRANSCRIPTIONAL REGULATORY PROTEIN"/>
    <property type="match status" value="1"/>
</dbReference>
<keyword evidence="2 4" id="KW-0238">DNA-binding</keyword>
<keyword evidence="1" id="KW-0805">Transcription regulation</keyword>
<dbReference type="PROSITE" id="PS50977">
    <property type="entry name" value="HTH_TETR_2"/>
    <property type="match status" value="1"/>
</dbReference>
<accession>A0ABT4MI36</accession>
<evidence type="ECO:0000313" key="6">
    <source>
        <dbReference type="EMBL" id="MCZ4520641.1"/>
    </source>
</evidence>
<evidence type="ECO:0000256" key="3">
    <source>
        <dbReference type="ARBA" id="ARBA00023163"/>
    </source>
</evidence>